<dbReference type="InterPro" id="IPR007607">
    <property type="entry name" value="BacA/B"/>
</dbReference>
<dbReference type="RefSeq" id="WP_155698438.1">
    <property type="nucleotide sequence ID" value="NZ_CP034235.1"/>
</dbReference>
<feature type="region of interest" description="Disordered" evidence="2">
    <location>
        <begin position="116"/>
        <end position="141"/>
    </location>
</feature>
<name>A0A6B8RBR0_9BACL</name>
<accession>A0A6B8RBR0</accession>
<dbReference type="EMBL" id="CP034235">
    <property type="protein sequence ID" value="QGQ93557.1"/>
    <property type="molecule type" value="Genomic_DNA"/>
</dbReference>
<dbReference type="KEGG" id="ppsc:EHS13_00770"/>
<evidence type="ECO:0000256" key="1">
    <source>
        <dbReference type="ARBA" id="ARBA00044755"/>
    </source>
</evidence>
<dbReference type="Proteomes" id="UP000426246">
    <property type="component" value="Chromosome"/>
</dbReference>
<sequence>MFKGKKKQINPNITDTLVGEGSQFEGRIKSEASLRIEGMVTGDVECTGDVIVGEHGVVKSNIIARNIIIAGSVHGNIMTKGMLKITSSGKLFGNTTTASLMIDEGGTFQGTSKMESKAAQTEKHENEEKNQPTVIPFSQGL</sequence>
<evidence type="ECO:0000313" key="4">
    <source>
        <dbReference type="Proteomes" id="UP000426246"/>
    </source>
</evidence>
<dbReference type="PANTHER" id="PTHR35024:SF4">
    <property type="entry name" value="POLYMER-FORMING CYTOSKELETAL PROTEIN"/>
    <property type="match status" value="1"/>
</dbReference>
<evidence type="ECO:0000256" key="2">
    <source>
        <dbReference type="SAM" id="MobiDB-lite"/>
    </source>
</evidence>
<organism evidence="3 4">
    <name type="scientific">Paenibacillus psychroresistens</name>
    <dbReference type="NCBI Taxonomy" id="1778678"/>
    <lineage>
        <taxon>Bacteria</taxon>
        <taxon>Bacillati</taxon>
        <taxon>Bacillota</taxon>
        <taxon>Bacilli</taxon>
        <taxon>Bacillales</taxon>
        <taxon>Paenibacillaceae</taxon>
        <taxon>Paenibacillus</taxon>
    </lineage>
</organism>
<reference evidence="4" key="1">
    <citation type="submission" date="2018-11" db="EMBL/GenBank/DDBJ databases">
        <title>Complete genome sequence of Paenibacillus sp. ML311-T8.</title>
        <authorList>
            <person name="Nam Y.-D."/>
            <person name="Kang J."/>
            <person name="Chung W.-H."/>
            <person name="Park Y.S."/>
        </authorList>
    </citation>
    <scope>NUCLEOTIDE SEQUENCE [LARGE SCALE GENOMIC DNA]</scope>
    <source>
        <strain evidence="4">ML311-T8</strain>
    </source>
</reference>
<dbReference type="AlphaFoldDB" id="A0A6B8RBR0"/>
<gene>
    <name evidence="3" type="ORF">EHS13_00770</name>
</gene>
<keyword evidence="4" id="KW-1185">Reference proteome</keyword>
<protein>
    <submittedName>
        <fullName evidence="3">Polymer-forming cytoskeletal protein</fullName>
    </submittedName>
</protein>
<dbReference type="PANTHER" id="PTHR35024">
    <property type="entry name" value="HYPOTHETICAL CYTOSOLIC PROTEIN"/>
    <property type="match status" value="1"/>
</dbReference>
<dbReference type="Pfam" id="PF04519">
    <property type="entry name" value="Bactofilin"/>
    <property type="match status" value="1"/>
</dbReference>
<evidence type="ECO:0000313" key="3">
    <source>
        <dbReference type="EMBL" id="QGQ93557.1"/>
    </source>
</evidence>
<proteinExistence type="inferred from homology"/>
<comment type="similarity">
    <text evidence="1">Belongs to the bactofilin family.</text>
</comment>
<dbReference type="OrthoDB" id="9789407at2"/>
<feature type="compositionally biased region" description="Basic and acidic residues" evidence="2">
    <location>
        <begin position="116"/>
        <end position="130"/>
    </location>
</feature>